<dbReference type="Proteomes" id="UP001253193">
    <property type="component" value="Unassembled WGS sequence"/>
</dbReference>
<organism evidence="2 3">
    <name type="scientific">Vibrio parahaemolyticus</name>
    <dbReference type="NCBI Taxonomy" id="670"/>
    <lineage>
        <taxon>Bacteria</taxon>
        <taxon>Pseudomonadati</taxon>
        <taxon>Pseudomonadota</taxon>
        <taxon>Gammaproteobacteria</taxon>
        <taxon>Vibrionales</taxon>
        <taxon>Vibrionaceae</taxon>
        <taxon>Vibrio</taxon>
    </lineage>
</organism>
<evidence type="ECO:0000313" key="3">
    <source>
        <dbReference type="Proteomes" id="UP001253193"/>
    </source>
</evidence>
<gene>
    <name evidence="2" type="ORF">QX249_28710</name>
</gene>
<comment type="caution">
    <text evidence="2">The sequence shown here is derived from an EMBL/GenBank/DDBJ whole genome shotgun (WGS) entry which is preliminary data.</text>
</comment>
<proteinExistence type="predicted"/>
<dbReference type="EMBL" id="JAUHGG010000037">
    <property type="protein sequence ID" value="MDS1824596.1"/>
    <property type="molecule type" value="Genomic_DNA"/>
</dbReference>
<feature type="coiled-coil region" evidence="1">
    <location>
        <begin position="53"/>
        <end position="80"/>
    </location>
</feature>
<sequence>MDVTLTAGVTLIDFLNKSLDTLKLIQKDEPNSMEMQLHLATLTQQLSLTMVEASQLNGILAQKNEEIRALKAKLDERKSVQYDNATEMYWANGDESPFCTKCYEGNSKLIHLKFIAARPARHGDIYVPGSSAHYFCTTCKSSYNKIRT</sequence>
<reference evidence="2" key="1">
    <citation type="submission" date="2023-06" db="EMBL/GenBank/DDBJ databases">
        <title>Genomic Diversity of Vibrio spp. and Metagenomic Analysis of Pathogens in Florida Gulf Coastal Waters Following Hurricane Ian.</title>
        <authorList>
            <person name="Brumfield K.D."/>
        </authorList>
    </citation>
    <scope>NUCLEOTIDE SEQUENCE</scope>
    <source>
        <strain evidence="2">WBS2B-138</strain>
    </source>
</reference>
<keyword evidence="1" id="KW-0175">Coiled coil</keyword>
<dbReference type="AlphaFoldDB" id="A0AAW8Q8L9"/>
<dbReference type="RefSeq" id="WP_140104130.1">
    <property type="nucleotide sequence ID" value="NZ_JAUHGG010000037.1"/>
</dbReference>
<protein>
    <submittedName>
        <fullName evidence="2">Uncharacterized protein</fullName>
    </submittedName>
</protein>
<evidence type="ECO:0000313" key="2">
    <source>
        <dbReference type="EMBL" id="MDS1824596.1"/>
    </source>
</evidence>
<evidence type="ECO:0000256" key="1">
    <source>
        <dbReference type="SAM" id="Coils"/>
    </source>
</evidence>
<name>A0AAW8Q8L9_VIBPH</name>
<accession>A0AAW8Q8L9</accession>